<evidence type="ECO:0000256" key="1">
    <source>
        <dbReference type="SAM" id="MobiDB-lite"/>
    </source>
</evidence>
<proteinExistence type="predicted"/>
<organism evidence="2 3">
    <name type="scientific">Pelobates cultripes</name>
    <name type="common">Western spadefoot toad</name>
    <dbReference type="NCBI Taxonomy" id="61616"/>
    <lineage>
        <taxon>Eukaryota</taxon>
        <taxon>Metazoa</taxon>
        <taxon>Chordata</taxon>
        <taxon>Craniata</taxon>
        <taxon>Vertebrata</taxon>
        <taxon>Euteleostomi</taxon>
        <taxon>Amphibia</taxon>
        <taxon>Batrachia</taxon>
        <taxon>Anura</taxon>
        <taxon>Pelobatoidea</taxon>
        <taxon>Pelobatidae</taxon>
        <taxon>Pelobates</taxon>
    </lineage>
</organism>
<dbReference type="Proteomes" id="UP001295444">
    <property type="component" value="Chromosome 02"/>
</dbReference>
<keyword evidence="3" id="KW-1185">Reference proteome</keyword>
<dbReference type="EMBL" id="OW240913">
    <property type="protein sequence ID" value="CAH2251734.1"/>
    <property type="molecule type" value="Genomic_DNA"/>
</dbReference>
<name>A0AAD1RFS7_PELCU</name>
<sequence length="87" mass="9702">MGKKNKRNQGPASFEIPQRPKMVSEACSTPEASVASLEDNESSPSPRSDARSYTPESEDDEAPATKGDIKRLLVELRQVWREDLQKV</sequence>
<protein>
    <submittedName>
        <fullName evidence="2">Uncharacterized protein</fullName>
    </submittedName>
</protein>
<reference evidence="2" key="1">
    <citation type="submission" date="2022-03" db="EMBL/GenBank/DDBJ databases">
        <authorList>
            <person name="Alioto T."/>
            <person name="Alioto T."/>
            <person name="Gomez Garrido J."/>
        </authorList>
    </citation>
    <scope>NUCLEOTIDE SEQUENCE</scope>
</reference>
<evidence type="ECO:0000313" key="3">
    <source>
        <dbReference type="Proteomes" id="UP001295444"/>
    </source>
</evidence>
<accession>A0AAD1RFS7</accession>
<evidence type="ECO:0000313" key="2">
    <source>
        <dbReference type="EMBL" id="CAH2251734.1"/>
    </source>
</evidence>
<dbReference type="AlphaFoldDB" id="A0AAD1RFS7"/>
<feature type="region of interest" description="Disordered" evidence="1">
    <location>
        <begin position="1"/>
        <end position="67"/>
    </location>
</feature>
<gene>
    <name evidence="2" type="ORF">PECUL_23A047462</name>
</gene>